<proteinExistence type="predicted"/>
<feature type="signal peptide" evidence="1">
    <location>
        <begin position="1"/>
        <end position="20"/>
    </location>
</feature>
<keyword evidence="1" id="KW-0732">Signal</keyword>
<sequence>MANARRLISGLLLAALAACASPRVPLRDGLIHAGIKPPLAECMAGRMTRQLSILQLRRLAGIAKAGDSRDLDQFLYRLRALDDERIVTVTGKSAALCAAGIAR</sequence>
<organism evidence="2 3">
    <name type="scientific">Sphingomonas immobilis</name>
    <dbReference type="NCBI Taxonomy" id="3063997"/>
    <lineage>
        <taxon>Bacteria</taxon>
        <taxon>Pseudomonadati</taxon>
        <taxon>Pseudomonadota</taxon>
        <taxon>Alphaproteobacteria</taxon>
        <taxon>Sphingomonadales</taxon>
        <taxon>Sphingomonadaceae</taxon>
        <taxon>Sphingomonas</taxon>
    </lineage>
</organism>
<evidence type="ECO:0008006" key="4">
    <source>
        <dbReference type="Google" id="ProtNLM"/>
    </source>
</evidence>
<keyword evidence="3" id="KW-1185">Reference proteome</keyword>
<dbReference type="EMBL" id="JAUQSZ010000002">
    <property type="protein sequence ID" value="MDO7841362.1"/>
    <property type="molecule type" value="Genomic_DNA"/>
</dbReference>
<dbReference type="Proteomes" id="UP001176468">
    <property type="component" value="Unassembled WGS sequence"/>
</dbReference>
<protein>
    <recommendedName>
        <fullName evidence="4">Lipoprotein</fullName>
    </recommendedName>
</protein>
<reference evidence="2" key="1">
    <citation type="submission" date="2023-07" db="EMBL/GenBank/DDBJ databases">
        <authorList>
            <person name="Kim M.K."/>
        </authorList>
    </citation>
    <scope>NUCLEOTIDE SEQUENCE</scope>
    <source>
        <strain evidence="2">CA1-15</strain>
    </source>
</reference>
<comment type="caution">
    <text evidence="2">The sequence shown here is derived from an EMBL/GenBank/DDBJ whole genome shotgun (WGS) entry which is preliminary data.</text>
</comment>
<accession>A0ABT8ZUV9</accession>
<evidence type="ECO:0000256" key="1">
    <source>
        <dbReference type="SAM" id="SignalP"/>
    </source>
</evidence>
<gene>
    <name evidence="2" type="ORF">Q5H94_03415</name>
</gene>
<feature type="chain" id="PRO_5045133993" description="Lipoprotein" evidence="1">
    <location>
        <begin position="21"/>
        <end position="103"/>
    </location>
</feature>
<dbReference type="PROSITE" id="PS51257">
    <property type="entry name" value="PROKAR_LIPOPROTEIN"/>
    <property type="match status" value="1"/>
</dbReference>
<name>A0ABT8ZUV9_9SPHN</name>
<evidence type="ECO:0000313" key="2">
    <source>
        <dbReference type="EMBL" id="MDO7841362.1"/>
    </source>
</evidence>
<dbReference type="RefSeq" id="WP_304559827.1">
    <property type="nucleotide sequence ID" value="NZ_JAUQSZ010000002.1"/>
</dbReference>
<evidence type="ECO:0000313" key="3">
    <source>
        <dbReference type="Proteomes" id="UP001176468"/>
    </source>
</evidence>